<name>A0A0L6TWC4_9FIRM</name>
<comment type="caution">
    <text evidence="1">The sequence shown here is derived from an EMBL/GenBank/DDBJ whole genome shotgun (WGS) entry which is preliminary data.</text>
</comment>
<dbReference type="EMBL" id="LGYO01000052">
    <property type="protein sequence ID" value="KNZ40576.1"/>
    <property type="molecule type" value="Genomic_DNA"/>
</dbReference>
<accession>A0A0L6TWC4</accession>
<gene>
    <name evidence="1" type="ORF">AKG39_17105</name>
</gene>
<protein>
    <submittedName>
        <fullName evidence="1">Uncharacterized protein</fullName>
    </submittedName>
</protein>
<organism evidence="1 2">
    <name type="scientific">Acetobacterium bakii</name>
    <dbReference type="NCBI Taxonomy" id="52689"/>
    <lineage>
        <taxon>Bacteria</taxon>
        <taxon>Bacillati</taxon>
        <taxon>Bacillota</taxon>
        <taxon>Clostridia</taxon>
        <taxon>Eubacteriales</taxon>
        <taxon>Eubacteriaceae</taxon>
        <taxon>Acetobacterium</taxon>
    </lineage>
</organism>
<sequence>MPVSKLDRQAIAPRKKKLDIEVPSPTSEQVKFYLNKWATLENYHLQENALDKLFFRLCPNNTDISDILLKATTLNDFYSTNIFSIYPVAKHIWSLDIDARLKAGDVTLVGEIQLIMIGAAKKNFYSFATKYCSHHNPLDYPIYDSYVDKVLRYFRNRDDFSDFADGDLKNYVRFKGILTDFRSFYGLEQYNLKQIDKYVWQLGKGYFPKNYNKKDKGV</sequence>
<dbReference type="Proteomes" id="UP000036873">
    <property type="component" value="Unassembled WGS sequence"/>
</dbReference>
<evidence type="ECO:0000313" key="2">
    <source>
        <dbReference type="Proteomes" id="UP000036873"/>
    </source>
</evidence>
<dbReference type="PATRIC" id="fig|52689.4.peg.2982"/>
<keyword evidence="2" id="KW-1185">Reference proteome</keyword>
<dbReference type="AlphaFoldDB" id="A0A0L6TWC4"/>
<proteinExistence type="predicted"/>
<evidence type="ECO:0000313" key="1">
    <source>
        <dbReference type="EMBL" id="KNZ40576.1"/>
    </source>
</evidence>
<reference evidence="2" key="1">
    <citation type="submission" date="2015-07" db="EMBL/GenBank/DDBJ databases">
        <title>Draft genome sequence of Acetobacterium bakii DSM 8293, a potential psychrophilic chemical producer through syngas fermentation.</title>
        <authorList>
            <person name="Song Y."/>
            <person name="Hwang S."/>
            <person name="Cho B.-K."/>
        </authorList>
    </citation>
    <scope>NUCLEOTIDE SEQUENCE [LARGE SCALE GENOMIC DNA]</scope>
    <source>
        <strain evidence="2">DSM 8239</strain>
    </source>
</reference>
<dbReference type="OrthoDB" id="9792813at2"/>